<proteinExistence type="predicted"/>
<reference evidence="1" key="1">
    <citation type="submission" date="2019-08" db="EMBL/GenBank/DDBJ databases">
        <authorList>
            <person name="Kucharzyk K."/>
            <person name="Murdoch R.W."/>
            <person name="Higgins S."/>
            <person name="Loffler F."/>
        </authorList>
    </citation>
    <scope>NUCLEOTIDE SEQUENCE</scope>
</reference>
<sequence length="104" mass="11060">MFTEEHTLSVTASASGIDLRRISSPYAQPFCTRAENPPIKLTPTSFAALSSVSATETYESVLHPAAAIAMGVTDILLFTTGIPYCLAISSPVFTKFSAFLVILS</sequence>
<comment type="caution">
    <text evidence="1">The sequence shown here is derived from an EMBL/GenBank/DDBJ whole genome shotgun (WGS) entry which is preliminary data.</text>
</comment>
<accession>A0A645ESZ4</accession>
<protein>
    <submittedName>
        <fullName evidence="1">Uncharacterized protein</fullName>
    </submittedName>
</protein>
<dbReference type="EMBL" id="VSSQ01050456">
    <property type="protein sequence ID" value="MPN04546.1"/>
    <property type="molecule type" value="Genomic_DNA"/>
</dbReference>
<evidence type="ECO:0000313" key="1">
    <source>
        <dbReference type="EMBL" id="MPN04546.1"/>
    </source>
</evidence>
<gene>
    <name evidence="1" type="ORF">SDC9_151787</name>
</gene>
<name>A0A645ESZ4_9ZZZZ</name>
<dbReference type="AlphaFoldDB" id="A0A645ESZ4"/>
<organism evidence="1">
    <name type="scientific">bioreactor metagenome</name>
    <dbReference type="NCBI Taxonomy" id="1076179"/>
    <lineage>
        <taxon>unclassified sequences</taxon>
        <taxon>metagenomes</taxon>
        <taxon>ecological metagenomes</taxon>
    </lineage>
</organism>